<evidence type="ECO:0000259" key="13">
    <source>
        <dbReference type="PROSITE" id="PS50885"/>
    </source>
</evidence>
<keyword evidence="8 11" id="KW-1133">Transmembrane helix</keyword>
<evidence type="ECO:0000256" key="9">
    <source>
        <dbReference type="ARBA" id="ARBA00023012"/>
    </source>
</evidence>
<sequence length="427" mass="46074">MTRSLQFKLSAWLSALIVAIAAAGGVIAFQTAFHEANELQDGQLKQIAALVTPRTLAAMEREALGRVVGADPESKLVIQTIAERAPLPVAADLRDGLQNAVVAGTRWRLAVKTLDDGTRVVIGQKTAGRDEIARNSALATVMPFAALALVLLAALHLIVRRMFRPLSALSAGLDTRPEHDLSALSGDALPSEIAPFVVAINRLLARVETSVALQRRFVADAAHELRSPLTALSLQAERLNAAEMSDGARERLDALRRGLARTRSLLHQLLMLARLQQRSDADLARLRVQEVFRNVLEDLMPLAEAKDIDIGVSSFDDVFIHAPQADFTVMVRNLVDNAIRYTPAGGRVDLATGVFNARPWIRVEDSGPGIAPEERARVFDPFYRVLGSDTDGSGLGLSIVGTIAARMGAKIELTDAESRGLVVTVTF</sequence>
<dbReference type="Pfam" id="PF02518">
    <property type="entry name" value="HATPase_c"/>
    <property type="match status" value="1"/>
</dbReference>
<dbReference type="SMART" id="SM00388">
    <property type="entry name" value="HisKA"/>
    <property type="match status" value="1"/>
</dbReference>
<dbReference type="Gene3D" id="1.10.287.130">
    <property type="match status" value="1"/>
</dbReference>
<dbReference type="EMBL" id="FCOJ02000058">
    <property type="protein sequence ID" value="SAK85845.1"/>
    <property type="molecule type" value="Genomic_DNA"/>
</dbReference>
<dbReference type="PANTHER" id="PTHR45436">
    <property type="entry name" value="SENSOR HISTIDINE KINASE YKOH"/>
    <property type="match status" value="1"/>
</dbReference>
<feature type="transmembrane region" description="Helical" evidence="11">
    <location>
        <begin position="137"/>
        <end position="159"/>
    </location>
</feature>
<dbReference type="InterPro" id="IPR036097">
    <property type="entry name" value="HisK_dim/P_sf"/>
</dbReference>
<reference evidence="14" key="1">
    <citation type="submission" date="2016-01" db="EMBL/GenBank/DDBJ databases">
        <authorList>
            <person name="Peeters C."/>
        </authorList>
    </citation>
    <scope>NUCLEOTIDE SEQUENCE [LARGE SCALE GENOMIC DNA]</scope>
    <source>
        <strain evidence="14">LMG 29325</strain>
    </source>
</reference>
<evidence type="ECO:0000256" key="8">
    <source>
        <dbReference type="ARBA" id="ARBA00022989"/>
    </source>
</evidence>
<evidence type="ECO:0000256" key="10">
    <source>
        <dbReference type="ARBA" id="ARBA00023136"/>
    </source>
</evidence>
<keyword evidence="6 11" id="KW-0812">Transmembrane</keyword>
<dbReference type="InterPro" id="IPR005467">
    <property type="entry name" value="His_kinase_dom"/>
</dbReference>
<dbReference type="InterPro" id="IPR003594">
    <property type="entry name" value="HATPase_dom"/>
</dbReference>
<dbReference type="InterPro" id="IPR036890">
    <property type="entry name" value="HATPase_C_sf"/>
</dbReference>
<keyword evidence="7 14" id="KW-0418">Kinase</keyword>
<feature type="domain" description="HAMP" evidence="13">
    <location>
        <begin position="160"/>
        <end position="212"/>
    </location>
</feature>
<dbReference type="PROSITE" id="PS50885">
    <property type="entry name" value="HAMP"/>
    <property type="match status" value="1"/>
</dbReference>
<dbReference type="InterPro" id="IPR003660">
    <property type="entry name" value="HAMP_dom"/>
</dbReference>
<keyword evidence="15" id="KW-1185">Reference proteome</keyword>
<dbReference type="AlphaFoldDB" id="A0A158CTX5"/>
<name>A0A158CTX5_9BURK</name>
<keyword evidence="4" id="KW-0597">Phosphoprotein</keyword>
<feature type="domain" description="Histidine kinase" evidence="12">
    <location>
        <begin position="220"/>
        <end position="427"/>
    </location>
</feature>
<dbReference type="RefSeq" id="WP_086972799.1">
    <property type="nucleotide sequence ID" value="NZ_FCOJ02000058.1"/>
</dbReference>
<dbReference type="SUPFAM" id="SSF55874">
    <property type="entry name" value="ATPase domain of HSP90 chaperone/DNA topoisomerase II/histidine kinase"/>
    <property type="match status" value="1"/>
</dbReference>
<dbReference type="SMART" id="SM00387">
    <property type="entry name" value="HATPase_c"/>
    <property type="match status" value="1"/>
</dbReference>
<accession>A0A158CTX5</accession>
<dbReference type="GO" id="GO:0005886">
    <property type="term" value="C:plasma membrane"/>
    <property type="evidence" value="ECO:0007669"/>
    <property type="project" value="TreeGrafter"/>
</dbReference>
<dbReference type="PROSITE" id="PS50109">
    <property type="entry name" value="HIS_KIN"/>
    <property type="match status" value="1"/>
</dbReference>
<dbReference type="Pfam" id="PF00512">
    <property type="entry name" value="HisKA"/>
    <property type="match status" value="1"/>
</dbReference>
<dbReference type="SUPFAM" id="SSF47384">
    <property type="entry name" value="Homodimeric domain of signal transducing histidine kinase"/>
    <property type="match status" value="1"/>
</dbReference>
<dbReference type="EC" id="2.7.13.3" evidence="3"/>
<organism evidence="14 15">
    <name type="scientific">Caballeronia glebae</name>
    <dbReference type="NCBI Taxonomy" id="1777143"/>
    <lineage>
        <taxon>Bacteria</taxon>
        <taxon>Pseudomonadati</taxon>
        <taxon>Pseudomonadota</taxon>
        <taxon>Betaproteobacteria</taxon>
        <taxon>Burkholderiales</taxon>
        <taxon>Burkholderiaceae</taxon>
        <taxon>Caballeronia</taxon>
    </lineage>
</organism>
<comment type="subcellular location">
    <subcellularLocation>
        <location evidence="2">Membrane</location>
        <topology evidence="2">Multi-pass membrane protein</topology>
    </subcellularLocation>
</comment>
<dbReference type="InterPro" id="IPR004358">
    <property type="entry name" value="Sig_transdc_His_kin-like_C"/>
</dbReference>
<protein>
    <recommendedName>
        <fullName evidence="3">histidine kinase</fullName>
        <ecNumber evidence="3">2.7.13.3</ecNumber>
    </recommendedName>
</protein>
<dbReference type="PRINTS" id="PR00344">
    <property type="entry name" value="BCTRLSENSOR"/>
</dbReference>
<dbReference type="OrthoDB" id="8554694at2"/>
<evidence type="ECO:0000256" key="1">
    <source>
        <dbReference type="ARBA" id="ARBA00000085"/>
    </source>
</evidence>
<dbReference type="GO" id="GO:0000155">
    <property type="term" value="F:phosphorelay sensor kinase activity"/>
    <property type="evidence" value="ECO:0007669"/>
    <property type="project" value="InterPro"/>
</dbReference>
<keyword evidence="9" id="KW-0902">Two-component regulatory system</keyword>
<dbReference type="CDD" id="cd00082">
    <property type="entry name" value="HisKA"/>
    <property type="match status" value="1"/>
</dbReference>
<comment type="caution">
    <text evidence="14">The sequence shown here is derived from an EMBL/GenBank/DDBJ whole genome shotgun (WGS) entry which is preliminary data.</text>
</comment>
<gene>
    <name evidence="14" type="ORF">AWB82_05824</name>
</gene>
<evidence type="ECO:0000259" key="12">
    <source>
        <dbReference type="PROSITE" id="PS50109"/>
    </source>
</evidence>
<evidence type="ECO:0000256" key="6">
    <source>
        <dbReference type="ARBA" id="ARBA00022692"/>
    </source>
</evidence>
<evidence type="ECO:0000256" key="7">
    <source>
        <dbReference type="ARBA" id="ARBA00022777"/>
    </source>
</evidence>
<dbReference type="Gene3D" id="3.30.565.10">
    <property type="entry name" value="Histidine kinase-like ATPase, C-terminal domain"/>
    <property type="match status" value="1"/>
</dbReference>
<evidence type="ECO:0000256" key="4">
    <source>
        <dbReference type="ARBA" id="ARBA00022553"/>
    </source>
</evidence>
<keyword evidence="5" id="KW-0808">Transferase</keyword>
<dbReference type="PANTHER" id="PTHR45436:SF15">
    <property type="entry name" value="SENSOR HISTIDINE KINASE CUSS"/>
    <property type="match status" value="1"/>
</dbReference>
<proteinExistence type="predicted"/>
<dbReference type="InterPro" id="IPR003661">
    <property type="entry name" value="HisK_dim/P_dom"/>
</dbReference>
<comment type="catalytic activity">
    <reaction evidence="1">
        <text>ATP + protein L-histidine = ADP + protein N-phospho-L-histidine.</text>
        <dbReference type="EC" id="2.7.13.3"/>
    </reaction>
</comment>
<evidence type="ECO:0000256" key="5">
    <source>
        <dbReference type="ARBA" id="ARBA00022679"/>
    </source>
</evidence>
<evidence type="ECO:0000256" key="11">
    <source>
        <dbReference type="SAM" id="Phobius"/>
    </source>
</evidence>
<dbReference type="STRING" id="1777143.AWB82_05824"/>
<evidence type="ECO:0000313" key="14">
    <source>
        <dbReference type="EMBL" id="SAK85845.1"/>
    </source>
</evidence>
<evidence type="ECO:0000256" key="2">
    <source>
        <dbReference type="ARBA" id="ARBA00004141"/>
    </source>
</evidence>
<evidence type="ECO:0000256" key="3">
    <source>
        <dbReference type="ARBA" id="ARBA00012438"/>
    </source>
</evidence>
<dbReference type="InterPro" id="IPR050428">
    <property type="entry name" value="TCS_sensor_his_kinase"/>
</dbReference>
<evidence type="ECO:0000313" key="15">
    <source>
        <dbReference type="Proteomes" id="UP000054596"/>
    </source>
</evidence>
<dbReference type="Proteomes" id="UP000054596">
    <property type="component" value="Unassembled WGS sequence"/>
</dbReference>
<keyword evidence="10 11" id="KW-0472">Membrane</keyword>